<dbReference type="InterPro" id="IPR022813">
    <property type="entry name" value="SecD/SecF_arch_bac"/>
</dbReference>
<feature type="transmembrane region" description="Helical" evidence="9">
    <location>
        <begin position="248"/>
        <end position="267"/>
    </location>
</feature>
<dbReference type="InterPro" id="IPR022646">
    <property type="entry name" value="SecD/SecF_CS"/>
</dbReference>
<dbReference type="Pfam" id="PF02355">
    <property type="entry name" value="SecD_SecF_C"/>
    <property type="match status" value="1"/>
</dbReference>
<feature type="transmembrane region" description="Helical" evidence="9">
    <location>
        <begin position="201"/>
        <end position="222"/>
    </location>
</feature>
<accession>A0ABU0W5M4</accession>
<dbReference type="Gene3D" id="1.20.1640.10">
    <property type="entry name" value="Multidrug efflux transporter AcrB transmembrane domain"/>
    <property type="match status" value="1"/>
</dbReference>
<keyword evidence="5 9" id="KW-0653">Protein transport</keyword>
<evidence type="ECO:0000313" key="12">
    <source>
        <dbReference type="Proteomes" id="UP001239019"/>
    </source>
</evidence>
<dbReference type="HAMAP" id="MF_01464_B">
    <property type="entry name" value="SecF_B"/>
    <property type="match status" value="1"/>
</dbReference>
<evidence type="ECO:0000313" key="11">
    <source>
        <dbReference type="EMBL" id="MDQ2069333.1"/>
    </source>
</evidence>
<dbReference type="RefSeq" id="WP_306727834.1">
    <property type="nucleotide sequence ID" value="NZ_JAVDDT010000003.1"/>
</dbReference>
<dbReference type="EMBL" id="JAVDDT010000003">
    <property type="protein sequence ID" value="MDQ2069333.1"/>
    <property type="molecule type" value="Genomic_DNA"/>
</dbReference>
<dbReference type="NCBIfam" id="TIGR00916">
    <property type="entry name" value="2A0604s01"/>
    <property type="match status" value="1"/>
</dbReference>
<feature type="transmembrane region" description="Helical" evidence="9">
    <location>
        <begin position="21"/>
        <end position="38"/>
    </location>
</feature>
<dbReference type="PANTHER" id="PTHR30081">
    <property type="entry name" value="PROTEIN-EXPORT MEMBRANE PROTEIN SEC"/>
    <property type="match status" value="1"/>
</dbReference>
<dbReference type="PANTHER" id="PTHR30081:SF8">
    <property type="entry name" value="PROTEIN TRANSLOCASE SUBUNIT SECF"/>
    <property type="match status" value="1"/>
</dbReference>
<feature type="domain" description="Protein export membrane protein SecD/SecF C-terminal" evidence="10">
    <location>
        <begin position="121"/>
        <end position="303"/>
    </location>
</feature>
<evidence type="ECO:0000256" key="5">
    <source>
        <dbReference type="ARBA" id="ARBA00022927"/>
    </source>
</evidence>
<protein>
    <recommendedName>
        <fullName evidence="9">Protein-export membrane protein SecF</fullName>
    </recommendedName>
</protein>
<sequence length="327" mass="35263">MDFFKKETHIDFVGRRKRIPAMVLSVVLMVVAIAALGVKGLNFGIDFTGGFVVEVGYPEAKEVATVRTTLVEAGFEEAVVTTFGTDREILIRLGPETGGVEAGEGEDAMAAQAMVSDRVLAALRDQNPEVEMRRVEFVGPQVGAELVEQGALAVLFALIGILIYVAFRFQYKMAPGAIACLVHDVVIVLGVFAITQIQFDLSVLAAILAVIGYSLNDTIVLFDRVRENFPKMRKADAIDVTNRSVNQMLSRTVVTSGTTLLVLLSLLNFGGEVIFGFALALTVGVVVGTYSSIYVAGTTLILMNLNREDLLPPKKEEDGEAAPYSQP</sequence>
<keyword evidence="6 9" id="KW-1133">Transmembrane helix</keyword>
<dbReference type="InterPro" id="IPR048634">
    <property type="entry name" value="SecD_SecF_C"/>
</dbReference>
<reference evidence="11 12" key="1">
    <citation type="submission" date="2023-08" db="EMBL/GenBank/DDBJ databases">
        <title>Whole-genome sequencing of halo(alkali)philic microorganisms from hypersaline lakes.</title>
        <authorList>
            <person name="Sorokin D.Y."/>
            <person name="Abbas B."/>
            <person name="Merkel A.Y."/>
        </authorList>
    </citation>
    <scope>NUCLEOTIDE SEQUENCE [LARGE SCALE GENOMIC DNA]</scope>
    <source>
        <strain evidence="11 12">AB-CW4</strain>
    </source>
</reference>
<evidence type="ECO:0000256" key="9">
    <source>
        <dbReference type="HAMAP-Rule" id="MF_01464"/>
    </source>
</evidence>
<keyword evidence="3 9" id="KW-1003">Cell membrane</keyword>
<evidence type="ECO:0000259" key="10">
    <source>
        <dbReference type="Pfam" id="PF02355"/>
    </source>
</evidence>
<keyword evidence="2 9" id="KW-0813">Transport</keyword>
<comment type="caution">
    <text evidence="11">The sequence shown here is derived from an EMBL/GenBank/DDBJ whole genome shotgun (WGS) entry which is preliminary data.</text>
</comment>
<dbReference type="InterPro" id="IPR022645">
    <property type="entry name" value="SecD/SecF_bac"/>
</dbReference>
<evidence type="ECO:0000256" key="7">
    <source>
        <dbReference type="ARBA" id="ARBA00023010"/>
    </source>
</evidence>
<feature type="transmembrane region" description="Helical" evidence="9">
    <location>
        <begin position="273"/>
        <end position="305"/>
    </location>
</feature>
<comment type="subunit">
    <text evidence="9">Forms a complex with SecD. Part of the essential Sec protein translocation apparatus which comprises SecA, SecYEG and auxiliary proteins SecDF-YajC and YidC.</text>
</comment>
<evidence type="ECO:0000256" key="3">
    <source>
        <dbReference type="ARBA" id="ARBA00022475"/>
    </source>
</evidence>
<evidence type="ECO:0000256" key="8">
    <source>
        <dbReference type="ARBA" id="ARBA00023136"/>
    </source>
</evidence>
<keyword evidence="7 9" id="KW-0811">Translocation</keyword>
<organism evidence="11 12">
    <name type="scientific">Natronospira bacteriovora</name>
    <dbReference type="NCBI Taxonomy" id="3069753"/>
    <lineage>
        <taxon>Bacteria</taxon>
        <taxon>Pseudomonadati</taxon>
        <taxon>Pseudomonadota</taxon>
        <taxon>Gammaproteobacteria</taxon>
        <taxon>Natronospirales</taxon>
        <taxon>Natronospiraceae</taxon>
        <taxon>Natronospira</taxon>
    </lineage>
</organism>
<name>A0ABU0W5M4_9GAMM</name>
<dbReference type="Pfam" id="PF07549">
    <property type="entry name" value="Sec_GG"/>
    <property type="match status" value="1"/>
</dbReference>
<evidence type="ECO:0000256" key="2">
    <source>
        <dbReference type="ARBA" id="ARBA00022448"/>
    </source>
</evidence>
<dbReference type="PRINTS" id="PR01755">
    <property type="entry name" value="SECFTRNLCASE"/>
</dbReference>
<keyword evidence="4 9" id="KW-0812">Transmembrane</keyword>
<comment type="similarity">
    <text evidence="9">Belongs to the SecD/SecF family. SecF subfamily.</text>
</comment>
<keyword evidence="8 9" id="KW-0472">Membrane</keyword>
<comment type="subcellular location">
    <subcellularLocation>
        <location evidence="1 9">Cell membrane</location>
        <topology evidence="1 9">Multi-pass membrane protein</topology>
    </subcellularLocation>
</comment>
<evidence type="ECO:0000256" key="4">
    <source>
        <dbReference type="ARBA" id="ARBA00022692"/>
    </source>
</evidence>
<evidence type="ECO:0000256" key="6">
    <source>
        <dbReference type="ARBA" id="ARBA00022989"/>
    </source>
</evidence>
<feature type="transmembrane region" description="Helical" evidence="9">
    <location>
        <begin position="174"/>
        <end position="195"/>
    </location>
</feature>
<dbReference type="InterPro" id="IPR055344">
    <property type="entry name" value="SecD_SecF_C_bact"/>
</dbReference>
<comment type="function">
    <text evidence="9">Part of the Sec protein translocase complex. Interacts with the SecYEG preprotein conducting channel. SecDF uses the proton motive force (PMF) to complete protein translocation after the ATP-dependent function of SecA.</text>
</comment>
<feature type="transmembrane region" description="Helical" evidence="9">
    <location>
        <begin position="150"/>
        <end position="167"/>
    </location>
</feature>
<dbReference type="Proteomes" id="UP001239019">
    <property type="component" value="Unassembled WGS sequence"/>
</dbReference>
<evidence type="ECO:0000256" key="1">
    <source>
        <dbReference type="ARBA" id="ARBA00004651"/>
    </source>
</evidence>
<dbReference type="SUPFAM" id="SSF82866">
    <property type="entry name" value="Multidrug efflux transporter AcrB transmembrane domain"/>
    <property type="match status" value="1"/>
</dbReference>
<dbReference type="InterPro" id="IPR005665">
    <property type="entry name" value="SecF_bac"/>
</dbReference>
<keyword evidence="12" id="KW-1185">Reference proteome</keyword>
<dbReference type="NCBIfam" id="TIGR00966">
    <property type="entry name" value="transloc_SecF"/>
    <property type="match status" value="1"/>
</dbReference>
<gene>
    <name evidence="9 11" type="primary">secF</name>
    <name evidence="11" type="ORF">RBH19_05570</name>
</gene>
<proteinExistence type="inferred from homology"/>